<protein>
    <submittedName>
        <fullName evidence="1">Transcriptional regulator</fullName>
    </submittedName>
</protein>
<proteinExistence type="predicted"/>
<gene>
    <name evidence="1" type="ORF">D8M03_14390</name>
</gene>
<dbReference type="OrthoDB" id="2112405at2"/>
<sequence>MKEKLLKVLKRNLLIDMMYIDQNNVITKRRIKVAKITGNTIRAYCFTRHANRTFTIENILAFKPVIRKERDVI</sequence>
<evidence type="ECO:0000313" key="2">
    <source>
        <dbReference type="Proteomes" id="UP000272238"/>
    </source>
</evidence>
<reference evidence="1 2" key="1">
    <citation type="journal article" date="2016" name="Antonie Van Leeuwenhoek">
        <title>Lysinibacillus endophyticus sp. nov., an indole-3-acetic acid producing endophytic bacterium isolated from corn root (Zea mays cv. Xinken-5).</title>
        <authorList>
            <person name="Yu J."/>
            <person name="Guan X."/>
            <person name="Liu C."/>
            <person name="Xiang W."/>
            <person name="Yu Z."/>
            <person name="Liu X."/>
            <person name="Wang G."/>
        </authorList>
    </citation>
    <scope>NUCLEOTIDE SEQUENCE [LARGE SCALE GENOMIC DNA]</scope>
    <source>
        <strain evidence="1 2">DSM 100506</strain>
    </source>
</reference>
<comment type="caution">
    <text evidence="1">The sequence shown here is derived from an EMBL/GenBank/DDBJ whole genome shotgun (WGS) entry which is preliminary data.</text>
</comment>
<dbReference type="RefSeq" id="WP_121215525.1">
    <property type="nucleotide sequence ID" value="NZ_RBZN01000047.1"/>
</dbReference>
<dbReference type="EMBL" id="RBZN01000047">
    <property type="protein sequence ID" value="RKQ14203.1"/>
    <property type="molecule type" value="Genomic_DNA"/>
</dbReference>
<accession>A0A494YVK7</accession>
<organism evidence="1 2">
    <name type="scientific">Ureibacillus endophyticus</name>
    <dbReference type="NCBI Taxonomy" id="1978490"/>
    <lineage>
        <taxon>Bacteria</taxon>
        <taxon>Bacillati</taxon>
        <taxon>Bacillota</taxon>
        <taxon>Bacilli</taxon>
        <taxon>Bacillales</taxon>
        <taxon>Caryophanaceae</taxon>
        <taxon>Ureibacillus</taxon>
    </lineage>
</organism>
<evidence type="ECO:0000313" key="1">
    <source>
        <dbReference type="EMBL" id="RKQ14203.1"/>
    </source>
</evidence>
<dbReference type="AlphaFoldDB" id="A0A494YVK7"/>
<dbReference type="Proteomes" id="UP000272238">
    <property type="component" value="Unassembled WGS sequence"/>
</dbReference>
<keyword evidence="2" id="KW-1185">Reference proteome</keyword>
<name>A0A494YVK7_9BACL</name>